<evidence type="ECO:0000313" key="2">
    <source>
        <dbReference type="EMBL" id="MEA5610611.1"/>
    </source>
</evidence>
<feature type="compositionally biased region" description="Pro residues" evidence="1">
    <location>
        <begin position="14"/>
        <end position="23"/>
    </location>
</feature>
<sequence>MTYLHASQKNLPSPKLPPDPGEPQYPNDLIAAEYHELALSSAIHQALIEGNFFHIEGESIYDYL</sequence>
<dbReference type="EMBL" id="JAYGHK010000124">
    <property type="protein sequence ID" value="MEA5610611.1"/>
    <property type="molecule type" value="Genomic_DNA"/>
</dbReference>
<accession>A0ABU5UWC8</accession>
<keyword evidence="3" id="KW-1185">Reference proteome</keyword>
<protein>
    <submittedName>
        <fullName evidence="2">Uncharacterized protein</fullName>
    </submittedName>
</protein>
<dbReference type="RefSeq" id="WP_323245938.1">
    <property type="nucleotide sequence ID" value="NZ_JAYGHK010000124.1"/>
</dbReference>
<feature type="non-terminal residue" evidence="2">
    <location>
        <position position="64"/>
    </location>
</feature>
<evidence type="ECO:0000256" key="1">
    <source>
        <dbReference type="SAM" id="MobiDB-lite"/>
    </source>
</evidence>
<evidence type="ECO:0000313" key="3">
    <source>
        <dbReference type="Proteomes" id="UP001303285"/>
    </source>
</evidence>
<comment type="caution">
    <text evidence="2">The sequence shown here is derived from an EMBL/GenBank/DDBJ whole genome shotgun (WGS) entry which is preliminary data.</text>
</comment>
<feature type="region of interest" description="Disordered" evidence="1">
    <location>
        <begin position="1"/>
        <end position="27"/>
    </location>
</feature>
<name>A0ABU5UWC8_NODSP</name>
<dbReference type="Proteomes" id="UP001303285">
    <property type="component" value="Unassembled WGS sequence"/>
</dbReference>
<reference evidence="2 3" key="1">
    <citation type="submission" date="2023-12" db="EMBL/GenBank/DDBJ databases">
        <title>Baltic Sea Cyanobacteria.</title>
        <authorList>
            <person name="Delbaje E."/>
            <person name="Fewer D.P."/>
            <person name="Shishido T.K."/>
        </authorList>
    </citation>
    <scope>NUCLEOTIDE SEQUENCE [LARGE SCALE GENOMIC DNA]</scope>
    <source>
        <strain evidence="2 3">UHCC 0060</strain>
    </source>
</reference>
<proteinExistence type="predicted"/>
<feature type="compositionally biased region" description="Polar residues" evidence="1">
    <location>
        <begin position="1"/>
        <end position="11"/>
    </location>
</feature>
<organism evidence="2 3">
    <name type="scientific">Nodularia spumigena UHCC 0060</name>
    <dbReference type="NCBI Taxonomy" id="3110300"/>
    <lineage>
        <taxon>Bacteria</taxon>
        <taxon>Bacillati</taxon>
        <taxon>Cyanobacteriota</taxon>
        <taxon>Cyanophyceae</taxon>
        <taxon>Nostocales</taxon>
        <taxon>Nodulariaceae</taxon>
        <taxon>Nodularia</taxon>
    </lineage>
</organism>
<gene>
    <name evidence="2" type="ORF">VB695_21505</name>
</gene>